<dbReference type="Proteomes" id="UP000634206">
    <property type="component" value="Unassembled WGS sequence"/>
</dbReference>
<evidence type="ECO:0000256" key="3">
    <source>
        <dbReference type="ARBA" id="ARBA00022603"/>
    </source>
</evidence>
<dbReference type="PROSITE" id="PS01296">
    <property type="entry name" value="RSMI"/>
    <property type="match status" value="1"/>
</dbReference>
<reference evidence="8" key="1">
    <citation type="submission" date="2021-01" db="EMBL/GenBank/DDBJ databases">
        <title>Modified the classification status of verrucomicrobia.</title>
        <authorList>
            <person name="Feng X."/>
        </authorList>
    </citation>
    <scope>NUCLEOTIDE SEQUENCE</scope>
    <source>
        <strain evidence="8">5K15</strain>
    </source>
</reference>
<evidence type="ECO:0000256" key="2">
    <source>
        <dbReference type="ARBA" id="ARBA00022552"/>
    </source>
</evidence>
<dbReference type="Pfam" id="PF00590">
    <property type="entry name" value="TP_methylase"/>
    <property type="match status" value="1"/>
</dbReference>
<dbReference type="NCBIfam" id="TIGR00096">
    <property type="entry name" value="16S rRNA (cytidine(1402)-2'-O)-methyltransferase"/>
    <property type="match status" value="1"/>
</dbReference>
<dbReference type="EC" id="2.1.1.198" evidence="6"/>
<dbReference type="InterPro" id="IPR018063">
    <property type="entry name" value="SAM_MeTrfase_RsmI_CS"/>
</dbReference>
<dbReference type="GO" id="GO:0005737">
    <property type="term" value="C:cytoplasm"/>
    <property type="evidence" value="ECO:0007669"/>
    <property type="project" value="UniProtKB-SubCell"/>
</dbReference>
<dbReference type="PANTHER" id="PTHR46111:SF1">
    <property type="entry name" value="RIBOSOMAL RNA SMALL SUBUNIT METHYLTRANSFERASE I"/>
    <property type="match status" value="1"/>
</dbReference>
<dbReference type="AlphaFoldDB" id="A0AAE2SD98"/>
<evidence type="ECO:0000256" key="6">
    <source>
        <dbReference type="HAMAP-Rule" id="MF_01877"/>
    </source>
</evidence>
<gene>
    <name evidence="6 8" type="primary">rsmI</name>
    <name evidence="8" type="ORF">JIN83_12260</name>
</gene>
<dbReference type="EMBL" id="JAENIG010000008">
    <property type="protein sequence ID" value="MBK1855739.1"/>
    <property type="molecule type" value="Genomic_DNA"/>
</dbReference>
<keyword evidence="2 6" id="KW-0698">rRNA processing</keyword>
<dbReference type="FunFam" id="3.30.950.10:FF:000002">
    <property type="entry name" value="Ribosomal RNA small subunit methyltransferase I"/>
    <property type="match status" value="1"/>
</dbReference>
<keyword evidence="3 6" id="KW-0489">Methyltransferase</keyword>
<evidence type="ECO:0000256" key="1">
    <source>
        <dbReference type="ARBA" id="ARBA00022490"/>
    </source>
</evidence>
<proteinExistence type="inferred from homology"/>
<sequence length="220" mass="24320">MFTFVPTPIGNRGDITQRALEVLREADLIACEDTRHSRPLLKHYEIDKPLLSLHDHNEAQRIPELIEKVQNGANIAIISDAGMPLISDPGYRLMQACIAEDVEYTVLPGPSAVLTALAGSGFPCHAFSFDGFLPVKKGKRRKALEAAIGGGKTAIFFESPHRLGSTLEILADINPEQRVCVARELSKKFETYHRDSAAALWQYFQERPAKGEIVLLLDVS</sequence>
<dbReference type="InterPro" id="IPR035996">
    <property type="entry name" value="4pyrrol_Methylase_sf"/>
</dbReference>
<evidence type="ECO:0000256" key="4">
    <source>
        <dbReference type="ARBA" id="ARBA00022679"/>
    </source>
</evidence>
<dbReference type="InterPro" id="IPR014776">
    <property type="entry name" value="4pyrrole_Mease_sub2"/>
</dbReference>
<dbReference type="Gene3D" id="3.40.1010.10">
    <property type="entry name" value="Cobalt-precorrin-4 Transmethylase, Domain 1"/>
    <property type="match status" value="1"/>
</dbReference>
<evidence type="ECO:0000313" key="8">
    <source>
        <dbReference type="EMBL" id="MBK1855739.1"/>
    </source>
</evidence>
<dbReference type="GO" id="GO:0070677">
    <property type="term" value="F:rRNA (cytosine-2'-O-)-methyltransferase activity"/>
    <property type="evidence" value="ECO:0007669"/>
    <property type="project" value="UniProtKB-UniRule"/>
</dbReference>
<comment type="function">
    <text evidence="6">Catalyzes the 2'-O-methylation of the ribose of cytidine 1402 (C1402) in 16S rRNA.</text>
</comment>
<evidence type="ECO:0000259" key="7">
    <source>
        <dbReference type="Pfam" id="PF00590"/>
    </source>
</evidence>
<comment type="similarity">
    <text evidence="6">Belongs to the methyltransferase superfamily. RsmI family.</text>
</comment>
<dbReference type="HAMAP" id="MF_01877">
    <property type="entry name" value="16SrRNA_methyltr_I"/>
    <property type="match status" value="1"/>
</dbReference>
<comment type="subcellular location">
    <subcellularLocation>
        <location evidence="6">Cytoplasm</location>
    </subcellularLocation>
</comment>
<protein>
    <recommendedName>
        <fullName evidence="6">Ribosomal RNA small subunit methyltransferase I</fullName>
        <ecNumber evidence="6">2.1.1.198</ecNumber>
    </recommendedName>
    <alternativeName>
        <fullName evidence="6">16S rRNA 2'-O-ribose C1402 methyltransferase</fullName>
    </alternativeName>
    <alternativeName>
        <fullName evidence="6">rRNA (cytidine-2'-O-)-methyltransferase RsmI</fullName>
    </alternativeName>
</protein>
<evidence type="ECO:0000256" key="5">
    <source>
        <dbReference type="ARBA" id="ARBA00022691"/>
    </source>
</evidence>
<evidence type="ECO:0000313" key="9">
    <source>
        <dbReference type="Proteomes" id="UP000634206"/>
    </source>
</evidence>
<dbReference type="PIRSF" id="PIRSF005917">
    <property type="entry name" value="MTase_YraL"/>
    <property type="match status" value="1"/>
</dbReference>
<dbReference type="InterPro" id="IPR008189">
    <property type="entry name" value="rRNA_ssu_MeTfrase_I"/>
</dbReference>
<dbReference type="Gene3D" id="3.30.950.10">
    <property type="entry name" value="Methyltransferase, Cobalt-precorrin-4 Transmethylase, Domain 2"/>
    <property type="match status" value="1"/>
</dbReference>
<comment type="catalytic activity">
    <reaction evidence="6">
        <text>cytidine(1402) in 16S rRNA + S-adenosyl-L-methionine = 2'-O-methylcytidine(1402) in 16S rRNA + S-adenosyl-L-homocysteine + H(+)</text>
        <dbReference type="Rhea" id="RHEA:42924"/>
        <dbReference type="Rhea" id="RHEA-COMP:10285"/>
        <dbReference type="Rhea" id="RHEA-COMP:10286"/>
        <dbReference type="ChEBI" id="CHEBI:15378"/>
        <dbReference type="ChEBI" id="CHEBI:57856"/>
        <dbReference type="ChEBI" id="CHEBI:59789"/>
        <dbReference type="ChEBI" id="CHEBI:74495"/>
        <dbReference type="ChEBI" id="CHEBI:82748"/>
        <dbReference type="EC" id="2.1.1.198"/>
    </reaction>
</comment>
<dbReference type="SUPFAM" id="SSF53790">
    <property type="entry name" value="Tetrapyrrole methylase"/>
    <property type="match status" value="1"/>
</dbReference>
<keyword evidence="9" id="KW-1185">Reference proteome</keyword>
<keyword evidence="1 6" id="KW-0963">Cytoplasm</keyword>
<dbReference type="PANTHER" id="PTHR46111">
    <property type="entry name" value="RIBOSOMAL RNA SMALL SUBUNIT METHYLTRANSFERASE I"/>
    <property type="match status" value="1"/>
</dbReference>
<dbReference type="CDD" id="cd11648">
    <property type="entry name" value="RsmI"/>
    <property type="match status" value="1"/>
</dbReference>
<accession>A0AAE2SD98</accession>
<keyword evidence="4 6" id="KW-0808">Transferase</keyword>
<feature type="domain" description="Tetrapyrrole methylase" evidence="7">
    <location>
        <begin position="1"/>
        <end position="198"/>
    </location>
</feature>
<dbReference type="RefSeq" id="WP_309490352.1">
    <property type="nucleotide sequence ID" value="NZ_JAENIG010000008.1"/>
</dbReference>
<comment type="caution">
    <text evidence="8">The sequence shown here is derived from an EMBL/GenBank/DDBJ whole genome shotgun (WGS) entry which is preliminary data.</text>
</comment>
<organism evidence="8 9">
    <name type="scientific">Oceaniferula flava</name>
    <dbReference type="NCBI Taxonomy" id="2800421"/>
    <lineage>
        <taxon>Bacteria</taxon>
        <taxon>Pseudomonadati</taxon>
        <taxon>Verrucomicrobiota</taxon>
        <taxon>Verrucomicrobiia</taxon>
        <taxon>Verrucomicrobiales</taxon>
        <taxon>Verrucomicrobiaceae</taxon>
        <taxon>Oceaniferula</taxon>
    </lineage>
</organism>
<dbReference type="FunFam" id="3.40.1010.10:FF:000007">
    <property type="entry name" value="Ribosomal RNA small subunit methyltransferase I"/>
    <property type="match status" value="1"/>
</dbReference>
<name>A0AAE2SD98_9BACT</name>
<dbReference type="InterPro" id="IPR014777">
    <property type="entry name" value="4pyrrole_Mease_sub1"/>
</dbReference>
<keyword evidence="5 6" id="KW-0949">S-adenosyl-L-methionine</keyword>
<dbReference type="InterPro" id="IPR000878">
    <property type="entry name" value="4pyrrol_Mease"/>
</dbReference>